<dbReference type="Pfam" id="PF02194">
    <property type="entry name" value="PXA"/>
    <property type="match status" value="1"/>
</dbReference>
<keyword evidence="4" id="KW-1185">Reference proteome</keyword>
<dbReference type="Proteomes" id="UP000807342">
    <property type="component" value="Unassembled WGS sequence"/>
</dbReference>
<dbReference type="PANTHER" id="PTHR22775">
    <property type="entry name" value="SORTING NEXIN"/>
    <property type="match status" value="1"/>
</dbReference>
<reference evidence="3" key="1">
    <citation type="submission" date="2020-11" db="EMBL/GenBank/DDBJ databases">
        <authorList>
            <consortium name="DOE Joint Genome Institute"/>
            <person name="Ahrendt S."/>
            <person name="Riley R."/>
            <person name="Andreopoulos W."/>
            <person name="Labutti K."/>
            <person name="Pangilinan J."/>
            <person name="Ruiz-Duenas F.J."/>
            <person name="Barrasa J.M."/>
            <person name="Sanchez-Garcia M."/>
            <person name="Camarero S."/>
            <person name="Miyauchi S."/>
            <person name="Serrano A."/>
            <person name="Linde D."/>
            <person name="Babiker R."/>
            <person name="Drula E."/>
            <person name="Ayuso-Fernandez I."/>
            <person name="Pacheco R."/>
            <person name="Padilla G."/>
            <person name="Ferreira P."/>
            <person name="Barriuso J."/>
            <person name="Kellner H."/>
            <person name="Castanera R."/>
            <person name="Alfaro M."/>
            <person name="Ramirez L."/>
            <person name="Pisabarro A.G."/>
            <person name="Kuo A."/>
            <person name="Tritt A."/>
            <person name="Lipzen A."/>
            <person name="He G."/>
            <person name="Yan M."/>
            <person name="Ng V."/>
            <person name="Cullen D."/>
            <person name="Martin F."/>
            <person name="Rosso M.-N."/>
            <person name="Henrissat B."/>
            <person name="Hibbett D."/>
            <person name="Martinez A.T."/>
            <person name="Grigoriev I.V."/>
        </authorList>
    </citation>
    <scope>NUCLEOTIDE SEQUENCE</scope>
    <source>
        <strain evidence="3">MF-IS2</strain>
    </source>
</reference>
<organism evidence="3 4">
    <name type="scientific">Macrolepiota fuliginosa MF-IS2</name>
    <dbReference type="NCBI Taxonomy" id="1400762"/>
    <lineage>
        <taxon>Eukaryota</taxon>
        <taxon>Fungi</taxon>
        <taxon>Dikarya</taxon>
        <taxon>Basidiomycota</taxon>
        <taxon>Agaricomycotina</taxon>
        <taxon>Agaricomycetes</taxon>
        <taxon>Agaricomycetidae</taxon>
        <taxon>Agaricales</taxon>
        <taxon>Agaricineae</taxon>
        <taxon>Agaricaceae</taxon>
        <taxon>Macrolepiota</taxon>
    </lineage>
</organism>
<feature type="domain" description="PXA" evidence="2">
    <location>
        <begin position="46"/>
        <end position="225"/>
    </location>
</feature>
<dbReference type="PANTHER" id="PTHR22775:SF3">
    <property type="entry name" value="SORTING NEXIN-13"/>
    <property type="match status" value="1"/>
</dbReference>
<dbReference type="EMBL" id="MU151051">
    <property type="protein sequence ID" value="KAF9454917.1"/>
    <property type="molecule type" value="Genomic_DNA"/>
</dbReference>
<dbReference type="PROSITE" id="PS51207">
    <property type="entry name" value="PXA"/>
    <property type="match status" value="1"/>
</dbReference>
<dbReference type="SMART" id="SM00313">
    <property type="entry name" value="PXA"/>
    <property type="match status" value="1"/>
</dbReference>
<accession>A0A9P5XQY0</accession>
<feature type="compositionally biased region" description="Low complexity" evidence="1">
    <location>
        <begin position="300"/>
        <end position="312"/>
    </location>
</feature>
<gene>
    <name evidence="3" type="ORF">P691DRAFT_654969</name>
</gene>
<comment type="caution">
    <text evidence="3">The sequence shown here is derived from an EMBL/GenBank/DDBJ whole genome shotgun (WGS) entry which is preliminary data.</text>
</comment>
<proteinExistence type="predicted"/>
<dbReference type="GO" id="GO:0035091">
    <property type="term" value="F:phosphatidylinositol binding"/>
    <property type="evidence" value="ECO:0007669"/>
    <property type="project" value="TreeGrafter"/>
</dbReference>
<evidence type="ECO:0000259" key="2">
    <source>
        <dbReference type="PROSITE" id="PS51207"/>
    </source>
</evidence>
<protein>
    <recommendedName>
        <fullName evidence="2">PXA domain-containing protein</fullName>
    </recommendedName>
</protein>
<evidence type="ECO:0000256" key="1">
    <source>
        <dbReference type="SAM" id="MobiDB-lite"/>
    </source>
</evidence>
<evidence type="ECO:0000313" key="4">
    <source>
        <dbReference type="Proteomes" id="UP000807342"/>
    </source>
</evidence>
<feature type="compositionally biased region" description="Pro residues" evidence="1">
    <location>
        <begin position="286"/>
        <end position="299"/>
    </location>
</feature>
<dbReference type="AlphaFoldDB" id="A0A9P5XQY0"/>
<feature type="region of interest" description="Disordered" evidence="1">
    <location>
        <begin position="282"/>
        <end position="325"/>
    </location>
</feature>
<sequence length="548" mass="59362">MALPTAQPSIHSTTTTARPAQSLARRLLFPNHSGDLPPLLTAPNVPPELQAELYDFIALALRAYVSPWWTKLTRYDKEFLPQIARTLTAVIRALESRVLALDLSALVFHHTPTILTQHYHDYRNAASKLSSSYATGGAASLPQLFHHLQPHIALSADGKIDLEYYRQIVDHILKACLPPEDYAPDVERVIVREVIVKVLVDDVIPKVTQPWFIQKAILDVLASDEEERLFKAPEPPSQPTSTMFSFHTFIVVVLSALQSFSSTCLALIHAYKQAINTIKLVNQSPPHTPRSTSPPPQPPTNDNETEPTQSKPPSTPPTPSTASSLSYYSRSAFPQTPTVLTQHDSLNYASSPLRLFSEIFLTSERLAATSLINLLGMISASMTSFLDKLLPHLLYTTLSPGFILNLVRLSKRTMFPNGYPGPPLIEPTAEEQMALREKLVGWRGSGALSHLAPLLLGADPRNTLGAAIDPLTCQPCNIHLVVILLDRILVGLFPELVGSTGTGTTLATGTTVLNSEHTADSGHDGNAAPRAISVGGTTVGAAGGAGIT</sequence>
<name>A0A9P5XQY0_9AGAR</name>
<dbReference type="InterPro" id="IPR003114">
    <property type="entry name" value="Phox_assoc"/>
</dbReference>
<dbReference type="OrthoDB" id="5582218at2759"/>
<evidence type="ECO:0000313" key="3">
    <source>
        <dbReference type="EMBL" id="KAF9454917.1"/>
    </source>
</evidence>